<proteinExistence type="predicted"/>
<dbReference type="AlphaFoldDB" id="A7SS61"/>
<dbReference type="SMART" id="SM00231">
    <property type="entry name" value="FA58C"/>
    <property type="match status" value="1"/>
</dbReference>
<dbReference type="PROSITE" id="PS50022">
    <property type="entry name" value="FA58C_3"/>
    <property type="match status" value="1"/>
</dbReference>
<reference evidence="2 3" key="1">
    <citation type="journal article" date="2007" name="Science">
        <title>Sea anemone genome reveals ancestral eumetazoan gene repertoire and genomic organization.</title>
        <authorList>
            <person name="Putnam N.H."/>
            <person name="Srivastava M."/>
            <person name="Hellsten U."/>
            <person name="Dirks B."/>
            <person name="Chapman J."/>
            <person name="Salamov A."/>
            <person name="Terry A."/>
            <person name="Shapiro H."/>
            <person name="Lindquist E."/>
            <person name="Kapitonov V.V."/>
            <person name="Jurka J."/>
            <person name="Genikhovich G."/>
            <person name="Grigoriev I.V."/>
            <person name="Lucas S.M."/>
            <person name="Steele R.E."/>
            <person name="Finnerty J.R."/>
            <person name="Technau U."/>
            <person name="Martindale M.Q."/>
            <person name="Rokhsar D.S."/>
        </authorList>
    </citation>
    <scope>NUCLEOTIDE SEQUENCE [LARGE SCALE GENOMIC DNA]</scope>
    <source>
        <strain evidence="3">CH2 X CH6</strain>
    </source>
</reference>
<protein>
    <recommendedName>
        <fullName evidence="1">F5/8 type C domain-containing protein</fullName>
    </recommendedName>
</protein>
<dbReference type="SUPFAM" id="SSF49785">
    <property type="entry name" value="Galactose-binding domain-like"/>
    <property type="match status" value="1"/>
</dbReference>
<keyword evidence="3" id="KW-1185">Reference proteome</keyword>
<dbReference type="PANTHER" id="PTHR24543">
    <property type="entry name" value="MULTICOPPER OXIDASE-RELATED"/>
    <property type="match status" value="1"/>
</dbReference>
<accession>A7SS61</accession>
<dbReference type="InterPro" id="IPR008979">
    <property type="entry name" value="Galactose-bd-like_sf"/>
</dbReference>
<dbReference type="HOGENOM" id="CLU_030066_1_2_1"/>
<gene>
    <name evidence="2" type="ORF">NEMVEDRAFT_v1g129471</name>
</gene>
<dbReference type="Proteomes" id="UP000001593">
    <property type="component" value="Unassembled WGS sequence"/>
</dbReference>
<feature type="domain" description="F5/8 type C" evidence="1">
    <location>
        <begin position="31"/>
        <end position="189"/>
    </location>
</feature>
<dbReference type="STRING" id="45351.A7SS61"/>
<dbReference type="CDD" id="cd00057">
    <property type="entry name" value="FA58C"/>
    <property type="match status" value="1"/>
</dbReference>
<organism evidence="2 3">
    <name type="scientific">Nematostella vectensis</name>
    <name type="common">Starlet sea anemone</name>
    <dbReference type="NCBI Taxonomy" id="45351"/>
    <lineage>
        <taxon>Eukaryota</taxon>
        <taxon>Metazoa</taxon>
        <taxon>Cnidaria</taxon>
        <taxon>Anthozoa</taxon>
        <taxon>Hexacorallia</taxon>
        <taxon>Actiniaria</taxon>
        <taxon>Edwardsiidae</taxon>
        <taxon>Nematostella</taxon>
    </lineage>
</organism>
<name>A7SS61_NEMVE</name>
<evidence type="ECO:0000259" key="1">
    <source>
        <dbReference type="PROSITE" id="PS50022"/>
    </source>
</evidence>
<dbReference type="Gene3D" id="2.60.120.260">
    <property type="entry name" value="Galactose-binding domain-like"/>
    <property type="match status" value="1"/>
</dbReference>
<dbReference type="Pfam" id="PF00754">
    <property type="entry name" value="F5_F8_type_C"/>
    <property type="match status" value="1"/>
</dbReference>
<dbReference type="PANTHER" id="PTHR24543:SF335">
    <property type="entry name" value="EGF-LIKE REPEAT AND DISCOIDIN I-LIKE DOMAIN-CONTAINING PROTEIN 3"/>
    <property type="match status" value="1"/>
</dbReference>
<dbReference type="OMA" id="NEENCRY"/>
<dbReference type="EMBL" id="DS469772">
    <property type="protein sequence ID" value="EDO33458.1"/>
    <property type="molecule type" value="Genomic_DNA"/>
</dbReference>
<evidence type="ECO:0000313" key="2">
    <source>
        <dbReference type="EMBL" id="EDO33458.1"/>
    </source>
</evidence>
<evidence type="ECO:0000313" key="3">
    <source>
        <dbReference type="Proteomes" id="UP000001593"/>
    </source>
</evidence>
<sequence length="192" mass="21214">CAPEPCQNGGKCRTSDLAYDTAYAECICPACFHSPGPLGMQDGRILDSQLSASSKYDNAHGANFGRLHNPFVPSLGNYGCWAAKNKQARAGEFLHINLLVPTYITKVATQGKNDPYSQQWVKRYRLDYSPDGTTWAAYKVRLLTIFTGNSDVNSVMANAIDDPFKAKAVRFVVQEWNGHISLRVELYGCPTQ</sequence>
<feature type="non-terminal residue" evidence="2">
    <location>
        <position position="1"/>
    </location>
</feature>
<dbReference type="InParanoid" id="A7SS61"/>
<dbReference type="FunFam" id="2.60.120.260:FF:000016">
    <property type="entry name" value="Contactin-associated protein-like 4 isoform 1"/>
    <property type="match status" value="1"/>
</dbReference>
<dbReference type="InterPro" id="IPR000421">
    <property type="entry name" value="FA58C"/>
</dbReference>
<dbReference type="PhylomeDB" id="A7SS61"/>